<name>A0AAV0HKP7_9ROSI</name>
<reference evidence="2" key="1">
    <citation type="submission" date="2022-08" db="EMBL/GenBank/DDBJ databases">
        <authorList>
            <person name="Gutierrez-Valencia J."/>
        </authorList>
    </citation>
    <scope>NUCLEOTIDE SEQUENCE</scope>
</reference>
<sequence>MSPRDSSAAPARRLGSPGPPS</sequence>
<accession>A0AAV0HKP7</accession>
<dbReference type="EMBL" id="CAMGYJ010000002">
    <property type="protein sequence ID" value="CAI0386213.1"/>
    <property type="molecule type" value="Genomic_DNA"/>
</dbReference>
<evidence type="ECO:0000313" key="2">
    <source>
        <dbReference type="EMBL" id="CAI0385885.1"/>
    </source>
</evidence>
<dbReference type="AlphaFoldDB" id="A0AAV0HKP7"/>
<dbReference type="EMBL" id="CAMGYJ010000002">
    <property type="protein sequence ID" value="CAI0385885.1"/>
    <property type="molecule type" value="Genomic_DNA"/>
</dbReference>
<evidence type="ECO:0000256" key="1">
    <source>
        <dbReference type="SAM" id="MobiDB-lite"/>
    </source>
</evidence>
<evidence type="ECO:0000313" key="4">
    <source>
        <dbReference type="Proteomes" id="UP001154282"/>
    </source>
</evidence>
<gene>
    <name evidence="2" type="ORF">LITE_LOCUS4942</name>
    <name evidence="3" type="ORF">LITE_LOCUS5055</name>
</gene>
<proteinExistence type="predicted"/>
<evidence type="ECO:0000313" key="3">
    <source>
        <dbReference type="EMBL" id="CAI0386213.1"/>
    </source>
</evidence>
<feature type="region of interest" description="Disordered" evidence="1">
    <location>
        <begin position="1"/>
        <end position="21"/>
    </location>
</feature>
<comment type="caution">
    <text evidence="2">The sequence shown here is derived from an EMBL/GenBank/DDBJ whole genome shotgun (WGS) entry which is preliminary data.</text>
</comment>
<organism evidence="2 4">
    <name type="scientific">Linum tenue</name>
    <dbReference type="NCBI Taxonomy" id="586396"/>
    <lineage>
        <taxon>Eukaryota</taxon>
        <taxon>Viridiplantae</taxon>
        <taxon>Streptophyta</taxon>
        <taxon>Embryophyta</taxon>
        <taxon>Tracheophyta</taxon>
        <taxon>Spermatophyta</taxon>
        <taxon>Magnoliopsida</taxon>
        <taxon>eudicotyledons</taxon>
        <taxon>Gunneridae</taxon>
        <taxon>Pentapetalae</taxon>
        <taxon>rosids</taxon>
        <taxon>fabids</taxon>
        <taxon>Malpighiales</taxon>
        <taxon>Linaceae</taxon>
        <taxon>Linum</taxon>
    </lineage>
</organism>
<keyword evidence="4" id="KW-1185">Reference proteome</keyword>
<dbReference type="Proteomes" id="UP001154282">
    <property type="component" value="Unassembled WGS sequence"/>
</dbReference>
<protein>
    <submittedName>
        <fullName evidence="2">Uncharacterized protein</fullName>
    </submittedName>
</protein>